<dbReference type="RefSeq" id="WP_144260374.1">
    <property type="nucleotide sequence ID" value="NZ_QMDX01000001.1"/>
</dbReference>
<dbReference type="InParanoid" id="A0A554NER6"/>
<dbReference type="InterPro" id="IPR052716">
    <property type="entry name" value="MOSC_domain"/>
</dbReference>
<dbReference type="PANTHER" id="PTHR36930">
    <property type="entry name" value="METAL-SULFUR CLUSTER BIOSYNTHESIS PROTEINS YUAD-RELATED"/>
    <property type="match status" value="1"/>
</dbReference>
<name>A0A554NER6_9EURY</name>
<dbReference type="OrthoDB" id="68158at2157"/>
<keyword evidence="3" id="KW-1185">Reference proteome</keyword>
<gene>
    <name evidence="2" type="ORF">DP107_01570</name>
</gene>
<dbReference type="InterPro" id="IPR011037">
    <property type="entry name" value="Pyrv_Knase-like_insert_dom_sf"/>
</dbReference>
<dbReference type="GO" id="GO:0030151">
    <property type="term" value="F:molybdenum ion binding"/>
    <property type="evidence" value="ECO:0007669"/>
    <property type="project" value="InterPro"/>
</dbReference>
<dbReference type="PANTHER" id="PTHR36930:SF1">
    <property type="entry name" value="MOSC DOMAIN-CONTAINING PROTEIN"/>
    <property type="match status" value="1"/>
</dbReference>
<dbReference type="SUPFAM" id="SSF50800">
    <property type="entry name" value="PK beta-barrel domain-like"/>
    <property type="match status" value="1"/>
</dbReference>
<dbReference type="Pfam" id="PF03473">
    <property type="entry name" value="MOSC"/>
    <property type="match status" value="1"/>
</dbReference>
<dbReference type="InterPro" id="IPR005302">
    <property type="entry name" value="MoCF_Sase_C"/>
</dbReference>
<evidence type="ECO:0000259" key="1">
    <source>
        <dbReference type="PROSITE" id="PS51340"/>
    </source>
</evidence>
<evidence type="ECO:0000313" key="3">
    <source>
        <dbReference type="Proteomes" id="UP000319894"/>
    </source>
</evidence>
<protein>
    <submittedName>
        <fullName evidence="2">MOSC domain-containing protein</fullName>
    </submittedName>
</protein>
<reference evidence="2 3" key="1">
    <citation type="submission" date="2018-06" db="EMBL/GenBank/DDBJ databases">
        <title>Natronomonas sp. F16-60 a new haloarchaeon isolated from a solar saltern of Isla Cristina, Huelva, Spain.</title>
        <authorList>
            <person name="Duran-Viseras A."/>
            <person name="Sanchez-Porro C."/>
            <person name="Ventosa A."/>
        </authorList>
    </citation>
    <scope>NUCLEOTIDE SEQUENCE [LARGE SCALE GENOMIC DNA]</scope>
    <source>
        <strain evidence="2 3">F16-60</strain>
    </source>
</reference>
<feature type="domain" description="MOSC" evidence="1">
    <location>
        <begin position="18"/>
        <end position="154"/>
    </location>
</feature>
<accession>A0A554NER6</accession>
<dbReference type="PROSITE" id="PS51340">
    <property type="entry name" value="MOSC"/>
    <property type="match status" value="1"/>
</dbReference>
<dbReference type="EMBL" id="QMDX01000001">
    <property type="protein sequence ID" value="TSD15897.1"/>
    <property type="molecule type" value="Genomic_DNA"/>
</dbReference>
<sequence length="160" mass="17048">MDEHGRVAAIHVAPEQGAPVEPRETVRAVAGRGLRGDRYFEEMGTFADRSGSDLTLIEREALAAVERDHDIALAPGVHRRNVTTAGVALNHLVGERFRVGGAVCVGEALCEPCSYLERHLEREGIREALVHRGGLRARVVEGGTVALGDAVAVVDGGPEN</sequence>
<comment type="caution">
    <text evidence="2">The sequence shown here is derived from an EMBL/GenBank/DDBJ whole genome shotgun (WGS) entry which is preliminary data.</text>
</comment>
<dbReference type="Proteomes" id="UP000319894">
    <property type="component" value="Unassembled WGS sequence"/>
</dbReference>
<organism evidence="2 3">
    <name type="scientific">Haloglomus irregulare</name>
    <dbReference type="NCBI Taxonomy" id="2234134"/>
    <lineage>
        <taxon>Archaea</taxon>
        <taxon>Methanobacteriati</taxon>
        <taxon>Methanobacteriota</taxon>
        <taxon>Stenosarchaea group</taxon>
        <taxon>Halobacteria</taxon>
        <taxon>Halobacteriales</taxon>
        <taxon>Natronomonadaceae</taxon>
        <taxon>Haloglomus</taxon>
    </lineage>
</organism>
<evidence type="ECO:0000313" key="2">
    <source>
        <dbReference type="EMBL" id="TSD15897.1"/>
    </source>
</evidence>
<dbReference type="GO" id="GO:0030170">
    <property type="term" value="F:pyridoxal phosphate binding"/>
    <property type="evidence" value="ECO:0007669"/>
    <property type="project" value="InterPro"/>
</dbReference>
<dbReference type="GO" id="GO:0003824">
    <property type="term" value="F:catalytic activity"/>
    <property type="evidence" value="ECO:0007669"/>
    <property type="project" value="InterPro"/>
</dbReference>
<proteinExistence type="predicted"/>
<dbReference type="Gene3D" id="2.40.33.20">
    <property type="entry name" value="PK beta-barrel domain-like"/>
    <property type="match status" value="1"/>
</dbReference>
<dbReference type="AlphaFoldDB" id="A0A554NER6"/>